<gene>
    <name evidence="2" type="ORF">DEBURN_LOCUS490</name>
</gene>
<feature type="compositionally biased region" description="Basic and acidic residues" evidence="1">
    <location>
        <begin position="366"/>
        <end position="391"/>
    </location>
</feature>
<feature type="region of interest" description="Disordered" evidence="1">
    <location>
        <begin position="118"/>
        <end position="238"/>
    </location>
</feature>
<feature type="compositionally biased region" description="Polar residues" evidence="1">
    <location>
        <begin position="56"/>
        <end position="73"/>
    </location>
</feature>
<dbReference type="EMBL" id="CAJVPK010000016">
    <property type="protein sequence ID" value="CAG8433550.1"/>
    <property type="molecule type" value="Genomic_DNA"/>
</dbReference>
<dbReference type="AlphaFoldDB" id="A0A9N8YMG1"/>
<evidence type="ECO:0000313" key="2">
    <source>
        <dbReference type="EMBL" id="CAG8433550.1"/>
    </source>
</evidence>
<name>A0A9N8YMG1_9GLOM</name>
<organism evidence="2 3">
    <name type="scientific">Diversispora eburnea</name>
    <dbReference type="NCBI Taxonomy" id="1213867"/>
    <lineage>
        <taxon>Eukaryota</taxon>
        <taxon>Fungi</taxon>
        <taxon>Fungi incertae sedis</taxon>
        <taxon>Mucoromycota</taxon>
        <taxon>Glomeromycotina</taxon>
        <taxon>Glomeromycetes</taxon>
        <taxon>Diversisporales</taxon>
        <taxon>Diversisporaceae</taxon>
        <taxon>Diversispora</taxon>
    </lineage>
</organism>
<reference evidence="2" key="1">
    <citation type="submission" date="2021-06" db="EMBL/GenBank/DDBJ databases">
        <authorList>
            <person name="Kallberg Y."/>
            <person name="Tangrot J."/>
            <person name="Rosling A."/>
        </authorList>
    </citation>
    <scope>NUCLEOTIDE SEQUENCE</scope>
    <source>
        <strain evidence="2">AZ414A</strain>
    </source>
</reference>
<feature type="compositionally biased region" description="Polar residues" evidence="1">
    <location>
        <begin position="470"/>
        <end position="482"/>
    </location>
</feature>
<protein>
    <submittedName>
        <fullName evidence="2">6298_t:CDS:1</fullName>
    </submittedName>
</protein>
<keyword evidence="3" id="KW-1185">Reference proteome</keyword>
<dbReference type="Proteomes" id="UP000789706">
    <property type="component" value="Unassembled WGS sequence"/>
</dbReference>
<sequence length="918" mass="104550">MESSNEVPKRKRGRPLSKTGVISVQSKDPAPSSPSTPEKGQTSQIAKRRGRPPKNCASTPESTSFKGASSTNNDTKRRIRPSVVPVGRETIVSKKGETPSRNRLENFTPVKVDYEIQKRGCKPRSVSVPPPNSKVNQKGNVKVERDLKRSLSRERVPSKLRKIKIPPKSSEFLEDSDDSHESSLIKIDSDQKIFLSRYQPVSRGRNRGSPKNKVDNNNQFDVANDSTKFNRLRKPLQSDIEAFKVKKEREMQNDFSNKNFCGPQRVRPSLESNNKDKFDDVKGSTTLRKLNRSVSRGRQRRSSSESSSNETNLAQNFKKKSGKSQVRNLSVPHDLKRKRSSLKDNEEINHSDRNRSMSRGRPLSKSKAEDGKNKNSDTQDFTTKKKTEKTPLRSVSRGRQRRLSPQTNEFVEDDNNSYQSKINKINKIYHEIESRQLSSSSSEKRYGRLPSKNQSVVIPVNNKVERLRRSQTPKNQQETIEISTIKRRPSKLNGLRKDPTSESSSTQKSNKKTSTEMSSRITKGTQHSIKNFQNNPIKTVKKKAYSEIPIESSPFNYEYTESESYSQKSNFPVKTAGDKGKSSFESFNESETEIVPQTRGGLGKSVHLIPLVYYSNESESDSEFEFVPDNLDNLEFEKIPVRGKRLFSFPPQNNDPEIESPKELSSEEESLREKIDECTTTKIHEKNESELDDNSSISIVDKETVETLPKLKPERPLKNKIETNEQLQTLQLDNSMNQVITDRSSREKSLDNQDRQLISENTQNNLGNLNMQMPMLIEHWSPSGIENGCIENSVDHYLHEPIERMEKKIDTMIQDNGLIEPSAVLWLNSTNNNNNEIVNAFRIGANDDLFMGNQFSMESSQFTSNQDISTESSIAVPNEILLSEELSDLSNEIFDFSFFDSLLLSQENDFMDLDRNPL</sequence>
<accession>A0A9N8YMG1</accession>
<feature type="compositionally biased region" description="Polar residues" evidence="1">
    <location>
        <begin position="33"/>
        <end position="45"/>
    </location>
</feature>
<feature type="region of interest" description="Disordered" evidence="1">
    <location>
        <begin position="434"/>
        <end position="531"/>
    </location>
</feature>
<dbReference type="OrthoDB" id="10380114at2759"/>
<comment type="caution">
    <text evidence="2">The sequence shown here is derived from an EMBL/GenBank/DDBJ whole genome shotgun (WGS) entry which is preliminary data.</text>
</comment>
<feature type="region of interest" description="Disordered" evidence="1">
    <location>
        <begin position="1"/>
        <end position="105"/>
    </location>
</feature>
<feature type="region of interest" description="Disordered" evidence="1">
    <location>
        <begin position="251"/>
        <end position="415"/>
    </location>
</feature>
<feature type="compositionally biased region" description="Basic and acidic residues" evidence="1">
    <location>
        <begin position="273"/>
        <end position="282"/>
    </location>
</feature>
<feature type="compositionally biased region" description="Basic and acidic residues" evidence="1">
    <location>
        <begin position="341"/>
        <end position="355"/>
    </location>
</feature>
<feature type="compositionally biased region" description="Basic and acidic residues" evidence="1">
    <location>
        <begin position="179"/>
        <end position="191"/>
    </location>
</feature>
<evidence type="ECO:0000313" key="3">
    <source>
        <dbReference type="Proteomes" id="UP000789706"/>
    </source>
</evidence>
<evidence type="ECO:0000256" key="1">
    <source>
        <dbReference type="SAM" id="MobiDB-lite"/>
    </source>
</evidence>
<feature type="compositionally biased region" description="Basic residues" evidence="1">
    <location>
        <begin position="289"/>
        <end position="301"/>
    </location>
</feature>
<feature type="compositionally biased region" description="Basic and acidic residues" evidence="1">
    <location>
        <begin position="91"/>
        <end position="104"/>
    </location>
</feature>
<feature type="compositionally biased region" description="Polar residues" evidence="1">
    <location>
        <begin position="215"/>
        <end position="229"/>
    </location>
</feature>
<proteinExistence type="predicted"/>
<feature type="compositionally biased region" description="Polar residues" evidence="1">
    <location>
        <begin position="516"/>
        <end position="531"/>
    </location>
</feature>
<feature type="compositionally biased region" description="Basic and acidic residues" evidence="1">
    <location>
        <begin position="141"/>
        <end position="157"/>
    </location>
</feature>
<feature type="region of interest" description="Disordered" evidence="1">
    <location>
        <begin position="647"/>
        <end position="673"/>
    </location>
</feature>
<feature type="compositionally biased region" description="Basic and acidic residues" evidence="1">
    <location>
        <begin position="659"/>
        <end position="673"/>
    </location>
</feature>